<gene>
    <name evidence="3" type="primary">LOC110747453</name>
</gene>
<dbReference type="Proteomes" id="UP000515124">
    <property type="component" value="Unplaced"/>
</dbReference>
<evidence type="ECO:0000256" key="1">
    <source>
        <dbReference type="SAM" id="MobiDB-lite"/>
    </source>
</evidence>
<reference evidence="3" key="1">
    <citation type="submission" date="2025-08" db="UniProtKB">
        <authorList>
            <consortium name="RefSeq"/>
        </authorList>
    </citation>
    <scope>IDENTIFICATION</scope>
</reference>
<evidence type="ECO:0000313" key="2">
    <source>
        <dbReference type="Proteomes" id="UP000515124"/>
    </source>
</evidence>
<feature type="region of interest" description="Disordered" evidence="1">
    <location>
        <begin position="1"/>
        <end position="32"/>
    </location>
</feature>
<dbReference type="GeneID" id="110747453"/>
<organism evidence="2 3">
    <name type="scientific">Prunus avium</name>
    <name type="common">Cherry</name>
    <name type="synonym">Cerasus avium</name>
    <dbReference type="NCBI Taxonomy" id="42229"/>
    <lineage>
        <taxon>Eukaryota</taxon>
        <taxon>Viridiplantae</taxon>
        <taxon>Streptophyta</taxon>
        <taxon>Embryophyta</taxon>
        <taxon>Tracheophyta</taxon>
        <taxon>Spermatophyta</taxon>
        <taxon>Magnoliopsida</taxon>
        <taxon>eudicotyledons</taxon>
        <taxon>Gunneridae</taxon>
        <taxon>Pentapetalae</taxon>
        <taxon>rosids</taxon>
        <taxon>fabids</taxon>
        <taxon>Rosales</taxon>
        <taxon>Rosaceae</taxon>
        <taxon>Amygdaloideae</taxon>
        <taxon>Amygdaleae</taxon>
        <taxon>Prunus</taxon>
    </lineage>
</organism>
<name>A0A6P5REI1_PRUAV</name>
<dbReference type="RefSeq" id="XP_021803320.1">
    <property type="nucleotide sequence ID" value="XM_021947628.1"/>
</dbReference>
<sequence>MTSVGKDESTEVNSIGHLEEVSTGSHETTPMPEDHALEHVTGLTEEDFPHVPNSQRAIYGPELSSADTAAIEAEFQPIFPTEESAPPEPILMLTSVASALVVDAIPSELQLEVGESSSFTPAEITINPSAVDSGSLALVLHEEAPQSSPNQPSGDIFGFLDQWDASISST</sequence>
<proteinExistence type="predicted"/>
<accession>A0A6P5REI1</accession>
<protein>
    <submittedName>
        <fullName evidence="3">Uncharacterized protein LOC110747453</fullName>
    </submittedName>
</protein>
<dbReference type="KEGG" id="pavi:110747453"/>
<keyword evidence="2" id="KW-1185">Reference proteome</keyword>
<evidence type="ECO:0000313" key="3">
    <source>
        <dbReference type="RefSeq" id="XP_021803320.1"/>
    </source>
</evidence>
<dbReference type="AlphaFoldDB" id="A0A6P5REI1"/>